<sequence length="676" mass="78514">MASWLEKNLFCPVCREIYKDPVLLPCSHSFCKACWQRWWKRKTTHECPVCRTQCSFYDPPKNLVLKNLCEDFLSQKDQGETATLCSLHNEELKLFCLDHQQPVCLVCLHSSLHISHNFRPINEAALDYKEILKELWKPTQEKLDLFKDVKGNFDQTAKDIEAQAEDTERQIKDVFLMLQKFLQKEEQVRLKVVREEKKQKSEMMKRKTEDLSRETAALSDRVSIIQEVLRAEDLPFLQKYKTAAAVAQLSLPEVPKPIPALMNMTKHLNNLPSAVLDRMKEIISASEALEPKTNPALLQQSPKNPSITTSKRRTERPSKESTTRCCLHSENLRFFCMDHQQPVCFICLHSETHTNHSIRPINEAARDYKEGLQELLRPLQEKRGLFTDIKASFDQTAQDIEVQTHDTEIQMREVFLMLQTFLQKEEEERIAALRGEGEQKSQMKRRNSRALSREILALSDTIRGAEEVLREKDLPFLQRYKTTAELLHSFQSNDPQLTSGARIDVNKHLDNLPFKILDSMKEKKRSLQKNPPLNLALENLCEDFSQKKTEKPSTALCSLHNEELKLFCLAHQQPVCLVCLHSETHTNHSIKPINEAARDYKEGLQELLRPLQEKRGLFTDIKASFDETAQDIEVQAEVTEMEMREVFSMLQTFLQKEEEVRIAAMREEEEQKSQMI</sequence>
<protein>
    <submittedName>
        <fullName evidence="1">Uncharacterized protein</fullName>
    </submittedName>
</protein>
<accession>A0ACB8WJD3</accession>
<dbReference type="EMBL" id="CM041539">
    <property type="protein sequence ID" value="KAI3367780.1"/>
    <property type="molecule type" value="Genomic_DNA"/>
</dbReference>
<evidence type="ECO:0000313" key="2">
    <source>
        <dbReference type="Proteomes" id="UP000831701"/>
    </source>
</evidence>
<name>A0ACB8WJD3_9TELE</name>
<proteinExistence type="predicted"/>
<comment type="caution">
    <text evidence="1">The sequence shown here is derived from an EMBL/GenBank/DDBJ whole genome shotgun (WGS) entry which is preliminary data.</text>
</comment>
<feature type="non-terminal residue" evidence="1">
    <location>
        <position position="676"/>
    </location>
</feature>
<organism evidence="1 2">
    <name type="scientific">Scortum barcoo</name>
    <name type="common">barcoo grunter</name>
    <dbReference type="NCBI Taxonomy" id="214431"/>
    <lineage>
        <taxon>Eukaryota</taxon>
        <taxon>Metazoa</taxon>
        <taxon>Chordata</taxon>
        <taxon>Craniata</taxon>
        <taxon>Vertebrata</taxon>
        <taxon>Euteleostomi</taxon>
        <taxon>Actinopterygii</taxon>
        <taxon>Neopterygii</taxon>
        <taxon>Teleostei</taxon>
        <taxon>Neoteleostei</taxon>
        <taxon>Acanthomorphata</taxon>
        <taxon>Eupercaria</taxon>
        <taxon>Centrarchiformes</taxon>
        <taxon>Terapontoidei</taxon>
        <taxon>Terapontidae</taxon>
        <taxon>Scortum</taxon>
    </lineage>
</organism>
<reference evidence="1" key="1">
    <citation type="submission" date="2022-04" db="EMBL/GenBank/DDBJ databases">
        <title>Jade perch genome.</title>
        <authorList>
            <person name="Chao B."/>
        </authorList>
    </citation>
    <scope>NUCLEOTIDE SEQUENCE</scope>
    <source>
        <strain evidence="1">CB-2022</strain>
    </source>
</reference>
<evidence type="ECO:0000313" key="1">
    <source>
        <dbReference type="EMBL" id="KAI3367780.1"/>
    </source>
</evidence>
<gene>
    <name evidence="1" type="ORF">L3Q82_026216</name>
</gene>
<keyword evidence="2" id="KW-1185">Reference proteome</keyword>
<dbReference type="Proteomes" id="UP000831701">
    <property type="component" value="Chromosome 9"/>
</dbReference>